<feature type="domain" description="EGF-like" evidence="7">
    <location>
        <begin position="1"/>
        <end position="36"/>
    </location>
</feature>
<dbReference type="CDD" id="cd00054">
    <property type="entry name" value="EGF_CA"/>
    <property type="match status" value="4"/>
</dbReference>
<dbReference type="PROSITE" id="PS50026">
    <property type="entry name" value="EGF_3"/>
    <property type="match status" value="5"/>
</dbReference>
<evidence type="ECO:0000256" key="6">
    <source>
        <dbReference type="PROSITE-ProRule" id="PRU00076"/>
    </source>
</evidence>
<dbReference type="SMART" id="SM00181">
    <property type="entry name" value="EGF"/>
    <property type="match status" value="5"/>
</dbReference>
<feature type="domain" description="EGF-like" evidence="7">
    <location>
        <begin position="38"/>
        <end position="74"/>
    </location>
</feature>
<feature type="disulfide bond" evidence="6">
    <location>
        <begin position="26"/>
        <end position="35"/>
    </location>
</feature>
<evidence type="ECO:0000256" key="4">
    <source>
        <dbReference type="ARBA" id="ARBA00023157"/>
    </source>
</evidence>
<dbReference type="EMBL" id="UYRT01107977">
    <property type="protein sequence ID" value="VDN44970.1"/>
    <property type="molecule type" value="Genomic_DNA"/>
</dbReference>
<dbReference type="OrthoDB" id="430340at2759"/>
<evidence type="ECO:0000313" key="8">
    <source>
        <dbReference type="EMBL" id="VDN44970.1"/>
    </source>
</evidence>
<dbReference type="SMART" id="SM00179">
    <property type="entry name" value="EGF_CA"/>
    <property type="match status" value="5"/>
</dbReference>
<dbReference type="AlphaFoldDB" id="A0A183EYF8"/>
<dbReference type="PROSITE" id="PS00010">
    <property type="entry name" value="ASX_HYDROXYL"/>
    <property type="match status" value="4"/>
</dbReference>
<proteinExistence type="predicted"/>
<keyword evidence="9" id="KW-1185">Reference proteome</keyword>
<feature type="domain" description="EGF-like" evidence="7">
    <location>
        <begin position="187"/>
        <end position="222"/>
    </location>
</feature>
<dbReference type="Pfam" id="PF07645">
    <property type="entry name" value="EGF_CA"/>
    <property type="match status" value="1"/>
</dbReference>
<reference evidence="8 9" key="2">
    <citation type="submission" date="2018-11" db="EMBL/GenBank/DDBJ databases">
        <authorList>
            <consortium name="Pathogen Informatics"/>
        </authorList>
    </citation>
    <scope>NUCLEOTIDE SEQUENCE [LARGE SCALE GENOMIC DNA]</scope>
</reference>
<dbReference type="GO" id="GO:0005509">
    <property type="term" value="F:calcium ion binding"/>
    <property type="evidence" value="ECO:0007669"/>
    <property type="project" value="InterPro"/>
</dbReference>
<feature type="disulfide bond" evidence="6">
    <location>
        <begin position="212"/>
        <end position="221"/>
    </location>
</feature>
<dbReference type="PRINTS" id="PR00010">
    <property type="entry name" value="EGFBLOOD"/>
</dbReference>
<dbReference type="PANTHER" id="PTHR12916:SF9">
    <property type="entry name" value="NEUROGENIC LOCUS NOTCH HOMOLOG PROTEIN 1-RELATED"/>
    <property type="match status" value="1"/>
</dbReference>
<dbReference type="FunFam" id="2.10.25.10:FF:000122">
    <property type="entry name" value="Protein crumbs homolog 2"/>
    <property type="match status" value="1"/>
</dbReference>
<dbReference type="GO" id="GO:0051241">
    <property type="term" value="P:negative regulation of multicellular organismal process"/>
    <property type="evidence" value="ECO:0007669"/>
    <property type="project" value="UniProtKB-ARBA"/>
</dbReference>
<dbReference type="InterPro" id="IPR000152">
    <property type="entry name" value="EGF-type_Asp/Asn_hydroxyl_site"/>
</dbReference>
<dbReference type="PANTHER" id="PTHR12916">
    <property type="entry name" value="CYTOCHROME C OXIDASE POLYPEPTIDE VIC-2"/>
    <property type="match status" value="1"/>
</dbReference>
<reference evidence="10" key="1">
    <citation type="submission" date="2016-06" db="UniProtKB">
        <authorList>
            <consortium name="WormBaseParasite"/>
        </authorList>
    </citation>
    <scope>IDENTIFICATION</scope>
</reference>
<evidence type="ECO:0000256" key="5">
    <source>
        <dbReference type="ARBA" id="ARBA00023180"/>
    </source>
</evidence>
<dbReference type="WBParaSite" id="GPUH_0002602901-mRNA-1">
    <property type="protein sequence ID" value="GPUH_0002602901-mRNA-1"/>
    <property type="gene ID" value="GPUH_0002602901"/>
</dbReference>
<dbReference type="GO" id="GO:0005112">
    <property type="term" value="F:Notch binding"/>
    <property type="evidence" value="ECO:0007669"/>
    <property type="project" value="TreeGrafter"/>
</dbReference>
<feature type="domain" description="EGF-like" evidence="7">
    <location>
        <begin position="90"/>
        <end position="128"/>
    </location>
</feature>
<evidence type="ECO:0000313" key="9">
    <source>
        <dbReference type="Proteomes" id="UP000271098"/>
    </source>
</evidence>
<comment type="caution">
    <text evidence="6">Lacks conserved residue(s) required for the propagation of feature annotation.</text>
</comment>
<dbReference type="FunFam" id="2.10.25.10:FF:000143">
    <property type="entry name" value="Protein crumbs 1"/>
    <property type="match status" value="1"/>
</dbReference>
<sequence length="228" mass="24994">MNECASNPCQHGGVCTDHVNGYVCSCSTGYTGEQCQTNIDDCAPNPCMNGGTCIDGINSYICHCALPYDGDRCQYEYHLLLVGANFWFFRLNPCRTSRCENGATCKPTANYKNYTCICAQGFNGFYCDTDIDECSTDGNSCLNGGICTNTFGSYQCRCPDGYTGRNCENDHDDCLPSKGFKISFRRLRVKVSDPCLNGGHCVDELNGYHCECLAGFTGRQCATNIDEC</sequence>
<dbReference type="InterPro" id="IPR001881">
    <property type="entry name" value="EGF-like_Ca-bd_dom"/>
</dbReference>
<dbReference type="Pfam" id="PF12661">
    <property type="entry name" value="hEGF"/>
    <property type="match status" value="1"/>
</dbReference>
<dbReference type="GO" id="GO:0051240">
    <property type="term" value="P:positive regulation of multicellular organismal process"/>
    <property type="evidence" value="ECO:0007669"/>
    <property type="project" value="UniProtKB-ARBA"/>
</dbReference>
<keyword evidence="4 6" id="KW-1015">Disulfide bond</keyword>
<keyword evidence="1 6" id="KW-0245">EGF-like domain</keyword>
<dbReference type="Gene3D" id="2.10.25.10">
    <property type="entry name" value="Laminin"/>
    <property type="match status" value="5"/>
</dbReference>
<dbReference type="PROSITE" id="PS01187">
    <property type="entry name" value="EGF_CA"/>
    <property type="match status" value="1"/>
</dbReference>
<feature type="disulfide bond" evidence="6">
    <location>
        <begin position="64"/>
        <end position="73"/>
    </location>
</feature>
<name>A0A183EYF8_9BILA</name>
<dbReference type="Proteomes" id="UP000271098">
    <property type="component" value="Unassembled WGS sequence"/>
</dbReference>
<dbReference type="InterPro" id="IPR009030">
    <property type="entry name" value="Growth_fac_rcpt_cys_sf"/>
</dbReference>
<dbReference type="GO" id="GO:0003008">
    <property type="term" value="P:system process"/>
    <property type="evidence" value="ECO:0007669"/>
    <property type="project" value="UniProtKB-ARBA"/>
</dbReference>
<evidence type="ECO:0000256" key="3">
    <source>
        <dbReference type="ARBA" id="ARBA00022737"/>
    </source>
</evidence>
<dbReference type="Pfam" id="PF00008">
    <property type="entry name" value="EGF"/>
    <property type="match status" value="3"/>
</dbReference>
<keyword evidence="2" id="KW-0732">Signal</keyword>
<dbReference type="InterPro" id="IPR013032">
    <property type="entry name" value="EGF-like_CS"/>
</dbReference>
<dbReference type="InterPro" id="IPR018097">
    <property type="entry name" value="EGF_Ca-bd_CS"/>
</dbReference>
<dbReference type="InterPro" id="IPR000742">
    <property type="entry name" value="EGF"/>
</dbReference>
<dbReference type="GO" id="GO:0007219">
    <property type="term" value="P:Notch signaling pathway"/>
    <property type="evidence" value="ECO:0007669"/>
    <property type="project" value="TreeGrafter"/>
</dbReference>
<keyword evidence="3" id="KW-0677">Repeat</keyword>
<dbReference type="SUPFAM" id="SSF57184">
    <property type="entry name" value="Growth factor receptor domain"/>
    <property type="match status" value="1"/>
</dbReference>
<organism evidence="10">
    <name type="scientific">Gongylonema pulchrum</name>
    <dbReference type="NCBI Taxonomy" id="637853"/>
    <lineage>
        <taxon>Eukaryota</taxon>
        <taxon>Metazoa</taxon>
        <taxon>Ecdysozoa</taxon>
        <taxon>Nematoda</taxon>
        <taxon>Chromadorea</taxon>
        <taxon>Rhabditida</taxon>
        <taxon>Spirurina</taxon>
        <taxon>Spiruromorpha</taxon>
        <taxon>Spiruroidea</taxon>
        <taxon>Gongylonematidae</taxon>
        <taxon>Gongylonema</taxon>
    </lineage>
</organism>
<dbReference type="SUPFAM" id="SSF57196">
    <property type="entry name" value="EGF/Laminin"/>
    <property type="match status" value="2"/>
</dbReference>
<feature type="domain" description="EGF-like" evidence="7">
    <location>
        <begin position="130"/>
        <end position="168"/>
    </location>
</feature>
<keyword evidence="5" id="KW-0325">Glycoprotein</keyword>
<protein>
    <submittedName>
        <fullName evidence="10">Notch</fullName>
    </submittedName>
</protein>
<dbReference type="FunFam" id="2.10.25.10:FF:000004">
    <property type="entry name" value="Neurogenic locus notch 1"/>
    <property type="match status" value="1"/>
</dbReference>
<dbReference type="InterPro" id="IPR049883">
    <property type="entry name" value="NOTCH1_EGF-like"/>
</dbReference>
<evidence type="ECO:0000259" key="7">
    <source>
        <dbReference type="PROSITE" id="PS50026"/>
    </source>
</evidence>
<accession>A0A183EYF8</accession>
<dbReference type="PROSITE" id="PS00022">
    <property type="entry name" value="EGF_1"/>
    <property type="match status" value="5"/>
</dbReference>
<evidence type="ECO:0000256" key="2">
    <source>
        <dbReference type="ARBA" id="ARBA00022729"/>
    </source>
</evidence>
<dbReference type="FunFam" id="2.10.25.10:FF:000246">
    <property type="entry name" value="EGF-like repeat and discoidin I-like domain-containing protein 3"/>
    <property type="match status" value="1"/>
</dbReference>
<feature type="disulfide bond" evidence="6">
    <location>
        <begin position="118"/>
        <end position="127"/>
    </location>
</feature>
<feature type="disulfide bond" evidence="6">
    <location>
        <begin position="158"/>
        <end position="167"/>
    </location>
</feature>
<evidence type="ECO:0000313" key="10">
    <source>
        <dbReference type="WBParaSite" id="GPUH_0002602901-mRNA-1"/>
    </source>
</evidence>
<evidence type="ECO:0000256" key="1">
    <source>
        <dbReference type="ARBA" id="ARBA00022536"/>
    </source>
</evidence>
<dbReference type="PROSITE" id="PS01186">
    <property type="entry name" value="EGF_2"/>
    <property type="match status" value="5"/>
</dbReference>
<feature type="disulfide bond" evidence="6">
    <location>
        <begin position="99"/>
        <end position="116"/>
    </location>
</feature>
<gene>
    <name evidence="8" type="ORF">GPUH_LOCUS26001</name>
</gene>